<reference evidence="1 2" key="1">
    <citation type="journal article" date="2021" name="Nat. Plants">
        <title>The Taxus genome provides insights into paclitaxel biosynthesis.</title>
        <authorList>
            <person name="Xiong X."/>
            <person name="Gou J."/>
            <person name="Liao Q."/>
            <person name="Li Y."/>
            <person name="Zhou Q."/>
            <person name="Bi G."/>
            <person name="Li C."/>
            <person name="Du R."/>
            <person name="Wang X."/>
            <person name="Sun T."/>
            <person name="Guo L."/>
            <person name="Liang H."/>
            <person name="Lu P."/>
            <person name="Wu Y."/>
            <person name="Zhang Z."/>
            <person name="Ro D.K."/>
            <person name="Shang Y."/>
            <person name="Huang S."/>
            <person name="Yan J."/>
        </authorList>
    </citation>
    <scope>NUCLEOTIDE SEQUENCE [LARGE SCALE GENOMIC DNA]</scope>
    <source>
        <strain evidence="1">Ta-2019</strain>
    </source>
</reference>
<dbReference type="AlphaFoldDB" id="A0AA38GNB2"/>
<protein>
    <submittedName>
        <fullName evidence="1">Uncharacterized protein</fullName>
    </submittedName>
</protein>
<name>A0AA38GNB2_TAXCH</name>
<organism evidence="1 2">
    <name type="scientific">Taxus chinensis</name>
    <name type="common">Chinese yew</name>
    <name type="synonym">Taxus wallichiana var. chinensis</name>
    <dbReference type="NCBI Taxonomy" id="29808"/>
    <lineage>
        <taxon>Eukaryota</taxon>
        <taxon>Viridiplantae</taxon>
        <taxon>Streptophyta</taxon>
        <taxon>Embryophyta</taxon>
        <taxon>Tracheophyta</taxon>
        <taxon>Spermatophyta</taxon>
        <taxon>Pinopsida</taxon>
        <taxon>Pinidae</taxon>
        <taxon>Conifers II</taxon>
        <taxon>Cupressales</taxon>
        <taxon>Taxaceae</taxon>
        <taxon>Taxus</taxon>
    </lineage>
</organism>
<feature type="non-terminal residue" evidence="1">
    <location>
        <position position="68"/>
    </location>
</feature>
<dbReference type="EMBL" id="JAHRHJ020000002">
    <property type="protein sequence ID" value="KAH9326544.1"/>
    <property type="molecule type" value="Genomic_DNA"/>
</dbReference>
<proteinExistence type="predicted"/>
<accession>A0AA38GNB2</accession>
<evidence type="ECO:0000313" key="2">
    <source>
        <dbReference type="Proteomes" id="UP000824469"/>
    </source>
</evidence>
<evidence type="ECO:0000313" key="1">
    <source>
        <dbReference type="EMBL" id="KAH9326544.1"/>
    </source>
</evidence>
<sequence length="68" mass="7340">MTVTLEDVFRILRLPITGRPVYQAGPSAARGAITTVFGSAARDLTQRGLTFTYGIMYAAHPEATRLAV</sequence>
<gene>
    <name evidence="1" type="ORF">KI387_006722</name>
</gene>
<dbReference type="Proteomes" id="UP000824469">
    <property type="component" value="Unassembled WGS sequence"/>
</dbReference>
<keyword evidence="2" id="KW-1185">Reference proteome</keyword>
<comment type="caution">
    <text evidence="1">The sequence shown here is derived from an EMBL/GenBank/DDBJ whole genome shotgun (WGS) entry which is preliminary data.</text>
</comment>